<feature type="compositionally biased region" description="Basic and acidic residues" evidence="1">
    <location>
        <begin position="127"/>
        <end position="143"/>
    </location>
</feature>
<dbReference type="EMBL" id="JAUCGM010000038">
    <property type="protein sequence ID" value="MDM8562022.1"/>
    <property type="molecule type" value="Genomic_DNA"/>
</dbReference>
<keyword evidence="2" id="KW-0812">Transmembrane</keyword>
<dbReference type="Gene3D" id="3.30.700.10">
    <property type="entry name" value="Glycoprotein, Type 4 Pilin"/>
    <property type="match status" value="1"/>
</dbReference>
<evidence type="ECO:0000256" key="1">
    <source>
        <dbReference type="SAM" id="MobiDB-lite"/>
    </source>
</evidence>
<comment type="caution">
    <text evidence="3">The sequence shown here is derived from an EMBL/GenBank/DDBJ whole genome shotgun (WGS) entry which is preliminary data.</text>
</comment>
<organism evidence="3 4">
    <name type="scientific">Candidatus Marithioploca araucensis</name>
    <dbReference type="NCBI Taxonomy" id="70273"/>
    <lineage>
        <taxon>Bacteria</taxon>
        <taxon>Pseudomonadati</taxon>
        <taxon>Pseudomonadota</taxon>
        <taxon>Gammaproteobacteria</taxon>
        <taxon>Thiotrichales</taxon>
        <taxon>Thiotrichaceae</taxon>
        <taxon>Candidatus Marithioploca</taxon>
    </lineage>
</organism>
<dbReference type="SUPFAM" id="SSF54523">
    <property type="entry name" value="Pili subunits"/>
    <property type="match status" value="1"/>
</dbReference>
<feature type="region of interest" description="Disordered" evidence="1">
    <location>
        <begin position="126"/>
        <end position="150"/>
    </location>
</feature>
<keyword evidence="2" id="KW-1133">Transmembrane helix</keyword>
<sequence>MAIMLMLLVGNKRFSPLSWLWGGSNSKVFLQSFFLYPLLRKMENDNFDPTNIPSTKEKIRYGNGFTLLELIVVMAILAMAMALVIPHISSGEMTFLKAQVREVVAVLKYTRRSAIVEGKQKSATFYESRKGTDEKSTSHDKSTSQKSGQWISRGATLEWGSQTRKESDEEGEASETANYKITFYPEGGSSGGELILTYLKLKAKISVNPITGQVESEILYDKKED</sequence>
<dbReference type="InterPro" id="IPR045584">
    <property type="entry name" value="Pilin-like"/>
</dbReference>
<accession>A0ABT7VQT2</accession>
<reference evidence="3" key="1">
    <citation type="submission" date="2023-06" db="EMBL/GenBank/DDBJ databases">
        <title>Uncultivated large filamentous bacteria from sulfidic sediments reveal new species and different genomic features in energy metabolism and defense.</title>
        <authorList>
            <person name="Fonseca A."/>
        </authorList>
    </citation>
    <scope>NUCLEOTIDE SEQUENCE</scope>
    <source>
        <strain evidence="3">HSG4</strain>
    </source>
</reference>
<name>A0ABT7VQT2_9GAMM</name>
<keyword evidence="4" id="KW-1185">Reference proteome</keyword>
<feature type="transmembrane region" description="Helical" evidence="2">
    <location>
        <begin position="65"/>
        <end position="85"/>
    </location>
</feature>
<gene>
    <name evidence="3" type="ORF">QUF54_01560</name>
</gene>
<dbReference type="Proteomes" id="UP001171945">
    <property type="component" value="Unassembled WGS sequence"/>
</dbReference>
<protein>
    <submittedName>
        <fullName evidence="3">Prepilin-type N-terminal cleavage/methylation domain-containing protein</fullName>
    </submittedName>
</protein>
<evidence type="ECO:0000313" key="3">
    <source>
        <dbReference type="EMBL" id="MDM8562022.1"/>
    </source>
</evidence>
<evidence type="ECO:0000313" key="4">
    <source>
        <dbReference type="Proteomes" id="UP001171945"/>
    </source>
</evidence>
<evidence type="ECO:0000256" key="2">
    <source>
        <dbReference type="SAM" id="Phobius"/>
    </source>
</evidence>
<dbReference type="NCBIfam" id="TIGR02532">
    <property type="entry name" value="IV_pilin_GFxxxE"/>
    <property type="match status" value="1"/>
</dbReference>
<dbReference type="Pfam" id="PF07963">
    <property type="entry name" value="N_methyl"/>
    <property type="match status" value="1"/>
</dbReference>
<proteinExistence type="predicted"/>
<dbReference type="InterPro" id="IPR012902">
    <property type="entry name" value="N_methyl_site"/>
</dbReference>
<keyword evidence="2" id="KW-0472">Membrane</keyword>